<comment type="caution">
    <text evidence="1">The sequence shown here is derived from an EMBL/GenBank/DDBJ whole genome shotgun (WGS) entry which is preliminary data.</text>
</comment>
<protein>
    <submittedName>
        <fullName evidence="1">Uncharacterized protein</fullName>
    </submittedName>
</protein>
<accession>A0ACB0LW37</accession>
<evidence type="ECO:0000313" key="1">
    <source>
        <dbReference type="EMBL" id="CAJ2672638.1"/>
    </source>
</evidence>
<proteinExistence type="predicted"/>
<dbReference type="EMBL" id="CASHSV030000716">
    <property type="protein sequence ID" value="CAJ2672638.1"/>
    <property type="molecule type" value="Genomic_DNA"/>
</dbReference>
<sequence length="109" mass="12438">MTICTPEMHETQSWDFFRDDFFPLPWVAIGDFNDGHLIDSIMEGFFKIDKLGTGYKLVFCSTEFADFSFDVGRYHDEKFKGNRLVMAENNDPFNLVFIADNSGSGSSVV</sequence>
<dbReference type="Proteomes" id="UP001177021">
    <property type="component" value="Unassembled WGS sequence"/>
</dbReference>
<keyword evidence="2" id="KW-1185">Reference proteome</keyword>
<gene>
    <name evidence="1" type="ORF">MILVUS5_LOCUS36251</name>
</gene>
<reference evidence="1" key="1">
    <citation type="submission" date="2023-10" db="EMBL/GenBank/DDBJ databases">
        <authorList>
            <person name="Rodriguez Cubillos JULIANA M."/>
            <person name="De Vega J."/>
        </authorList>
    </citation>
    <scope>NUCLEOTIDE SEQUENCE</scope>
</reference>
<organism evidence="1 2">
    <name type="scientific">Trifolium pratense</name>
    <name type="common">Red clover</name>
    <dbReference type="NCBI Taxonomy" id="57577"/>
    <lineage>
        <taxon>Eukaryota</taxon>
        <taxon>Viridiplantae</taxon>
        <taxon>Streptophyta</taxon>
        <taxon>Embryophyta</taxon>
        <taxon>Tracheophyta</taxon>
        <taxon>Spermatophyta</taxon>
        <taxon>Magnoliopsida</taxon>
        <taxon>eudicotyledons</taxon>
        <taxon>Gunneridae</taxon>
        <taxon>Pentapetalae</taxon>
        <taxon>rosids</taxon>
        <taxon>fabids</taxon>
        <taxon>Fabales</taxon>
        <taxon>Fabaceae</taxon>
        <taxon>Papilionoideae</taxon>
        <taxon>50 kb inversion clade</taxon>
        <taxon>NPAAA clade</taxon>
        <taxon>Hologalegina</taxon>
        <taxon>IRL clade</taxon>
        <taxon>Trifolieae</taxon>
        <taxon>Trifolium</taxon>
    </lineage>
</organism>
<name>A0ACB0LW37_TRIPR</name>
<evidence type="ECO:0000313" key="2">
    <source>
        <dbReference type="Proteomes" id="UP001177021"/>
    </source>
</evidence>